<name>A0ABT4KBI5_9HYPH</name>
<protein>
    <submittedName>
        <fullName evidence="1">Uncharacterized protein</fullName>
    </submittedName>
</protein>
<evidence type="ECO:0000313" key="2">
    <source>
        <dbReference type="Proteomes" id="UP001079430"/>
    </source>
</evidence>
<comment type="caution">
    <text evidence="1">The sequence shown here is derived from an EMBL/GenBank/DDBJ whole genome shotgun (WGS) entry which is preliminary data.</text>
</comment>
<organism evidence="1 2">
    <name type="scientific">Sinorhizobium psoraleae</name>
    <dbReference type="NCBI Taxonomy" id="520838"/>
    <lineage>
        <taxon>Bacteria</taxon>
        <taxon>Pseudomonadati</taxon>
        <taxon>Pseudomonadota</taxon>
        <taxon>Alphaproteobacteria</taxon>
        <taxon>Hyphomicrobiales</taxon>
        <taxon>Rhizobiaceae</taxon>
        <taxon>Sinorhizobium/Ensifer group</taxon>
        <taxon>Sinorhizobium</taxon>
    </lineage>
</organism>
<reference evidence="1" key="1">
    <citation type="submission" date="2022-10" db="EMBL/GenBank/DDBJ databases">
        <title>Whole genome sequencing of three plant growth promoting bacteria isolated from Vachellia tortilis subsp. raddiana in Morocco.</title>
        <authorList>
            <person name="Hnini M."/>
            <person name="Zouagui R."/>
            <person name="Zouagui H."/>
            <person name="Chemao Elfihri M.-W."/>
            <person name="Ibrahimi A."/>
            <person name="Sbabou L."/>
            <person name="Aurag J."/>
        </authorList>
    </citation>
    <scope>NUCLEOTIDE SEQUENCE</scope>
    <source>
        <strain evidence="1">LMR678</strain>
    </source>
</reference>
<accession>A0ABT4KBI5</accession>
<keyword evidence="2" id="KW-1185">Reference proteome</keyword>
<proteinExistence type="predicted"/>
<dbReference type="RefSeq" id="WP_269275895.1">
    <property type="nucleotide sequence ID" value="NZ_JAPVOI010000004.1"/>
</dbReference>
<dbReference type="Proteomes" id="UP001079430">
    <property type="component" value="Unassembled WGS sequence"/>
</dbReference>
<dbReference type="EMBL" id="JAPVOI010000004">
    <property type="protein sequence ID" value="MCZ4089328.1"/>
    <property type="molecule type" value="Genomic_DNA"/>
</dbReference>
<sequence length="78" mass="8605">MSEFPIFLQDANHEGIATFAEMVAHQSFQLTAEAFRRPDNMCMLCNGGHSLAFEDVEDVVSDLGEENPFVAPLPATDM</sequence>
<gene>
    <name evidence="1" type="ORF">O3W52_04410</name>
</gene>
<evidence type="ECO:0000313" key="1">
    <source>
        <dbReference type="EMBL" id="MCZ4089328.1"/>
    </source>
</evidence>